<keyword evidence="2" id="KW-1133">Transmembrane helix</keyword>
<feature type="region of interest" description="Disordered" evidence="1">
    <location>
        <begin position="61"/>
        <end position="93"/>
    </location>
</feature>
<organism evidence="3 4">
    <name type="scientific">Dactylosporangium aurantiacum</name>
    <dbReference type="NCBI Taxonomy" id="35754"/>
    <lineage>
        <taxon>Bacteria</taxon>
        <taxon>Bacillati</taxon>
        <taxon>Actinomycetota</taxon>
        <taxon>Actinomycetes</taxon>
        <taxon>Micromonosporales</taxon>
        <taxon>Micromonosporaceae</taxon>
        <taxon>Dactylosporangium</taxon>
    </lineage>
</organism>
<name>A0A9Q9IFA2_9ACTN</name>
<protein>
    <submittedName>
        <fullName evidence="3">Uncharacterized protein</fullName>
    </submittedName>
</protein>
<accession>A0A9Q9IFA2</accession>
<feature type="transmembrane region" description="Helical" evidence="2">
    <location>
        <begin position="37"/>
        <end position="58"/>
    </location>
</feature>
<dbReference type="EMBL" id="CP073767">
    <property type="protein sequence ID" value="UWZ54646.1"/>
    <property type="molecule type" value="Genomic_DNA"/>
</dbReference>
<dbReference type="Proteomes" id="UP001058003">
    <property type="component" value="Chromosome"/>
</dbReference>
<evidence type="ECO:0000313" key="4">
    <source>
        <dbReference type="Proteomes" id="UP001058003"/>
    </source>
</evidence>
<keyword evidence="4" id="KW-1185">Reference proteome</keyword>
<keyword evidence="2" id="KW-0812">Transmembrane</keyword>
<proteinExistence type="predicted"/>
<feature type="compositionally biased region" description="Low complexity" evidence="1">
    <location>
        <begin position="80"/>
        <end position="93"/>
    </location>
</feature>
<reference evidence="3" key="1">
    <citation type="submission" date="2021-04" db="EMBL/GenBank/DDBJ databases">
        <title>Dactylosporangium aurantiacum NRRL B-8018 full assembly.</title>
        <authorList>
            <person name="Hartkoorn R.C."/>
            <person name="Beaudoing E."/>
            <person name="Hot D."/>
        </authorList>
    </citation>
    <scope>NUCLEOTIDE SEQUENCE</scope>
    <source>
        <strain evidence="3">NRRL B-8018</strain>
    </source>
</reference>
<dbReference type="RefSeq" id="WP_156090326.1">
    <property type="nucleotide sequence ID" value="NZ_CP073767.1"/>
</dbReference>
<evidence type="ECO:0000313" key="3">
    <source>
        <dbReference type="EMBL" id="UWZ54646.1"/>
    </source>
</evidence>
<sequence>MDLSQAMRAATQDPPPTAIDVDRLITGERRRTRRLRVVSGVAVAAALALGVTAAPQLLARKPTGQRPGVPVVTASPRCRTTPPAATATAGAPAGATAERCEEAIVRLDAALTGALGAVLPDVPAGTVFFERDGSYTATFQVPGGGSLTVSLEPTGMRSAADRAAFAGKQCPPGCREETREGSVLLRRSATDVWAVRPDGTVVRATVTGPGPITEQQLANLVVAPGLTLFS</sequence>
<keyword evidence="2" id="KW-0472">Membrane</keyword>
<evidence type="ECO:0000256" key="2">
    <source>
        <dbReference type="SAM" id="Phobius"/>
    </source>
</evidence>
<gene>
    <name evidence="3" type="ORF">Daura_50960</name>
</gene>
<dbReference type="OrthoDB" id="9993884at2"/>
<evidence type="ECO:0000256" key="1">
    <source>
        <dbReference type="SAM" id="MobiDB-lite"/>
    </source>
</evidence>
<dbReference type="KEGG" id="daur:Daura_50960"/>
<dbReference type="AlphaFoldDB" id="A0A9Q9IFA2"/>